<keyword evidence="3" id="KW-1185">Reference proteome</keyword>
<dbReference type="Proteomes" id="UP001165296">
    <property type="component" value="Unassembled WGS sequence"/>
</dbReference>
<comment type="caution">
    <text evidence="2">The sequence shown here is derived from an EMBL/GenBank/DDBJ whole genome shotgun (WGS) entry which is preliminary data.</text>
</comment>
<accession>A0ABS8AKW4</accession>
<feature type="domain" description="DUF4240" evidence="1">
    <location>
        <begin position="1"/>
        <end position="123"/>
    </location>
</feature>
<evidence type="ECO:0000259" key="1">
    <source>
        <dbReference type="Pfam" id="PF14024"/>
    </source>
</evidence>
<dbReference type="InterPro" id="IPR025334">
    <property type="entry name" value="DUF4240"/>
</dbReference>
<protein>
    <submittedName>
        <fullName evidence="2">DUF4240 domain-containing protein</fullName>
    </submittedName>
</protein>
<dbReference type="EMBL" id="JAJADR010000001">
    <property type="protein sequence ID" value="MCB2406784.1"/>
    <property type="molecule type" value="Genomic_DNA"/>
</dbReference>
<sequence>MDTKEFWQLIEATKQAAAGNQARQEQLLIARLAEQEPDSIIDFECLMRQYVIEADDFRIMAAQKIIDGYVSDDPYLYFRCWLVAQGEAVFRAALQQADSLAQVVEEPYQDFEQLLYVATIAFSERTGKTAEDDTFPRALAAARGLDYGSGSVTKGEDWTDNQLPKLLPRLWKKFGG</sequence>
<evidence type="ECO:0000313" key="2">
    <source>
        <dbReference type="EMBL" id="MCB2406784.1"/>
    </source>
</evidence>
<organism evidence="2 3">
    <name type="scientific">Hymenobacter lucidus</name>
    <dbReference type="NCBI Taxonomy" id="2880930"/>
    <lineage>
        <taxon>Bacteria</taxon>
        <taxon>Pseudomonadati</taxon>
        <taxon>Bacteroidota</taxon>
        <taxon>Cytophagia</taxon>
        <taxon>Cytophagales</taxon>
        <taxon>Hymenobacteraceae</taxon>
        <taxon>Hymenobacter</taxon>
    </lineage>
</organism>
<proteinExistence type="predicted"/>
<name>A0ABS8AKW4_9BACT</name>
<evidence type="ECO:0000313" key="3">
    <source>
        <dbReference type="Proteomes" id="UP001165296"/>
    </source>
</evidence>
<reference evidence="2" key="1">
    <citation type="submission" date="2021-10" db="EMBL/GenBank/DDBJ databases">
        <authorList>
            <person name="Dean J.D."/>
            <person name="Kim M.K."/>
            <person name="Newey C.N."/>
            <person name="Stoker T.S."/>
            <person name="Thompson D.W."/>
            <person name="Grose J.H."/>
        </authorList>
    </citation>
    <scope>NUCLEOTIDE SEQUENCE</scope>
    <source>
        <strain evidence="2">BT178</strain>
    </source>
</reference>
<dbReference type="RefSeq" id="WP_226171269.1">
    <property type="nucleotide sequence ID" value="NZ_JAJADR010000001.1"/>
</dbReference>
<gene>
    <name evidence="2" type="ORF">LGH74_02230</name>
</gene>
<dbReference type="Pfam" id="PF14024">
    <property type="entry name" value="DUF4240"/>
    <property type="match status" value="1"/>
</dbReference>